<comment type="caution">
    <text evidence="2">The sequence shown here is derived from an EMBL/GenBank/DDBJ whole genome shotgun (WGS) entry which is preliminary data.</text>
</comment>
<keyword evidence="1" id="KW-0472">Membrane</keyword>
<dbReference type="AlphaFoldDB" id="A0AAD5JL88"/>
<feature type="transmembrane region" description="Helical" evidence="1">
    <location>
        <begin position="34"/>
        <end position="57"/>
    </location>
</feature>
<evidence type="ECO:0000313" key="3">
    <source>
        <dbReference type="Proteomes" id="UP001209540"/>
    </source>
</evidence>
<keyword evidence="1" id="KW-1133">Transmembrane helix</keyword>
<name>A0AAD5JL88_9FUNG</name>
<keyword evidence="1" id="KW-0812">Transmembrane</keyword>
<evidence type="ECO:0000256" key="1">
    <source>
        <dbReference type="SAM" id="Phobius"/>
    </source>
</evidence>
<sequence length="61" mass="6960">MASCHSSFTRSLFFINDGIITHIIYSYTSTTVLGIIDCFMFIYCHLYFILDLALLSIPTSK</sequence>
<dbReference type="Proteomes" id="UP001209540">
    <property type="component" value="Unassembled WGS sequence"/>
</dbReference>
<keyword evidence="3" id="KW-1185">Reference proteome</keyword>
<evidence type="ECO:0000313" key="2">
    <source>
        <dbReference type="EMBL" id="KAI9244566.1"/>
    </source>
</evidence>
<proteinExistence type="predicted"/>
<accession>A0AAD5JL88</accession>
<organism evidence="2 3">
    <name type="scientific">Phascolomyces articulosus</name>
    <dbReference type="NCBI Taxonomy" id="60185"/>
    <lineage>
        <taxon>Eukaryota</taxon>
        <taxon>Fungi</taxon>
        <taxon>Fungi incertae sedis</taxon>
        <taxon>Mucoromycota</taxon>
        <taxon>Mucoromycotina</taxon>
        <taxon>Mucoromycetes</taxon>
        <taxon>Mucorales</taxon>
        <taxon>Lichtheimiaceae</taxon>
        <taxon>Phascolomyces</taxon>
    </lineage>
</organism>
<gene>
    <name evidence="2" type="ORF">BDA99DRAFT_528958</name>
</gene>
<protein>
    <submittedName>
        <fullName evidence="2">Uncharacterized protein</fullName>
    </submittedName>
</protein>
<feature type="transmembrane region" description="Helical" evidence="1">
    <location>
        <begin position="12"/>
        <end position="28"/>
    </location>
</feature>
<reference evidence="2" key="2">
    <citation type="submission" date="2023-02" db="EMBL/GenBank/DDBJ databases">
        <authorList>
            <consortium name="DOE Joint Genome Institute"/>
            <person name="Mondo S.J."/>
            <person name="Chang Y."/>
            <person name="Wang Y."/>
            <person name="Ahrendt S."/>
            <person name="Andreopoulos W."/>
            <person name="Barry K."/>
            <person name="Beard J."/>
            <person name="Benny G.L."/>
            <person name="Blankenship S."/>
            <person name="Bonito G."/>
            <person name="Cuomo C."/>
            <person name="Desiro A."/>
            <person name="Gervers K.A."/>
            <person name="Hundley H."/>
            <person name="Kuo A."/>
            <person name="LaButti K."/>
            <person name="Lang B.F."/>
            <person name="Lipzen A."/>
            <person name="O'Donnell K."/>
            <person name="Pangilinan J."/>
            <person name="Reynolds N."/>
            <person name="Sandor L."/>
            <person name="Smith M.W."/>
            <person name="Tsang A."/>
            <person name="Grigoriev I.V."/>
            <person name="Stajich J.E."/>
            <person name="Spatafora J.W."/>
        </authorList>
    </citation>
    <scope>NUCLEOTIDE SEQUENCE</scope>
    <source>
        <strain evidence="2">RSA 2281</strain>
    </source>
</reference>
<reference evidence="2" key="1">
    <citation type="journal article" date="2022" name="IScience">
        <title>Evolution of zygomycete secretomes and the origins of terrestrial fungal ecologies.</title>
        <authorList>
            <person name="Chang Y."/>
            <person name="Wang Y."/>
            <person name="Mondo S."/>
            <person name="Ahrendt S."/>
            <person name="Andreopoulos W."/>
            <person name="Barry K."/>
            <person name="Beard J."/>
            <person name="Benny G.L."/>
            <person name="Blankenship S."/>
            <person name="Bonito G."/>
            <person name="Cuomo C."/>
            <person name="Desiro A."/>
            <person name="Gervers K.A."/>
            <person name="Hundley H."/>
            <person name="Kuo A."/>
            <person name="LaButti K."/>
            <person name="Lang B.F."/>
            <person name="Lipzen A."/>
            <person name="O'Donnell K."/>
            <person name="Pangilinan J."/>
            <person name="Reynolds N."/>
            <person name="Sandor L."/>
            <person name="Smith M.E."/>
            <person name="Tsang A."/>
            <person name="Grigoriev I.V."/>
            <person name="Stajich J.E."/>
            <person name="Spatafora J.W."/>
        </authorList>
    </citation>
    <scope>NUCLEOTIDE SEQUENCE</scope>
    <source>
        <strain evidence="2">RSA 2281</strain>
    </source>
</reference>
<dbReference type="EMBL" id="JAIXMP010000058">
    <property type="protein sequence ID" value="KAI9244566.1"/>
    <property type="molecule type" value="Genomic_DNA"/>
</dbReference>